<feature type="compositionally biased region" description="Basic residues" evidence="1">
    <location>
        <begin position="247"/>
        <end position="257"/>
    </location>
</feature>
<dbReference type="GO" id="GO:0003677">
    <property type="term" value="F:DNA binding"/>
    <property type="evidence" value="ECO:0007669"/>
    <property type="project" value="InterPro"/>
</dbReference>
<dbReference type="AlphaFoldDB" id="A0A6J4NNI4"/>
<protein>
    <recommendedName>
        <fullName evidence="2">Transposase IS4-like domain-containing protein</fullName>
    </recommendedName>
</protein>
<feature type="domain" description="Transposase IS4-like" evidence="2">
    <location>
        <begin position="157"/>
        <end position="235"/>
    </location>
</feature>
<feature type="region of interest" description="Disordered" evidence="1">
    <location>
        <begin position="232"/>
        <end position="281"/>
    </location>
</feature>
<organism evidence="3">
    <name type="scientific">uncultured Phycisphaerae bacterium</name>
    <dbReference type="NCBI Taxonomy" id="904963"/>
    <lineage>
        <taxon>Bacteria</taxon>
        <taxon>Pseudomonadati</taxon>
        <taxon>Planctomycetota</taxon>
        <taxon>Phycisphaerae</taxon>
        <taxon>environmental samples</taxon>
    </lineage>
</organism>
<evidence type="ECO:0000256" key="1">
    <source>
        <dbReference type="SAM" id="MobiDB-lite"/>
    </source>
</evidence>
<proteinExistence type="predicted"/>
<feature type="region of interest" description="Disordered" evidence="1">
    <location>
        <begin position="135"/>
        <end position="156"/>
    </location>
</feature>
<dbReference type="Pfam" id="PF01609">
    <property type="entry name" value="DDE_Tnp_1"/>
    <property type="match status" value="1"/>
</dbReference>
<gene>
    <name evidence="3" type="ORF">AVDCRST_MAG64-1106</name>
</gene>
<dbReference type="InterPro" id="IPR002559">
    <property type="entry name" value="Transposase_11"/>
</dbReference>
<feature type="compositionally biased region" description="Low complexity" evidence="1">
    <location>
        <begin position="263"/>
        <end position="273"/>
    </location>
</feature>
<dbReference type="GO" id="GO:0006313">
    <property type="term" value="P:DNA transposition"/>
    <property type="evidence" value="ECO:0007669"/>
    <property type="project" value="InterPro"/>
</dbReference>
<dbReference type="EMBL" id="CADCUQ010000257">
    <property type="protein sequence ID" value="CAA9389334.1"/>
    <property type="molecule type" value="Genomic_DNA"/>
</dbReference>
<evidence type="ECO:0000259" key="2">
    <source>
        <dbReference type="Pfam" id="PF01609"/>
    </source>
</evidence>
<sequence>MRRAYELGQRVWPDYGSPFSRRDYTRPQSFACLAVREARRLSFRRAEAFLADVPGWLAEVGLARAPDHNTLWRAFGALLKARRVGRALDLMAADEERPLRAGPAAKPLTVDSTCCEPRHRSRHYDRACRKADLGPGQTYAERPGSHGPAVNASRSAKVRRMPKLALAVAAANHRVLAVRASAGNGSDAPDFGPLLFAAWRRAAARAVVADAGYDSEANHRAARPDMAVRSVIPPKIGRPSSAPPAGRFRRLMKGRFARRADAAGPTRRSTGSGRRARRSTA</sequence>
<accession>A0A6J4NNI4</accession>
<reference evidence="3" key="1">
    <citation type="submission" date="2020-02" db="EMBL/GenBank/DDBJ databases">
        <authorList>
            <person name="Meier V. D."/>
        </authorList>
    </citation>
    <scope>NUCLEOTIDE SEQUENCE</scope>
    <source>
        <strain evidence="3">AVDCRST_MAG64</strain>
    </source>
</reference>
<dbReference type="GO" id="GO:0004803">
    <property type="term" value="F:transposase activity"/>
    <property type="evidence" value="ECO:0007669"/>
    <property type="project" value="InterPro"/>
</dbReference>
<name>A0A6J4NNI4_9BACT</name>
<evidence type="ECO:0000313" key="3">
    <source>
        <dbReference type="EMBL" id="CAA9389334.1"/>
    </source>
</evidence>